<reference evidence="8 9" key="1">
    <citation type="journal article" date="2017" name="Gigascience">
        <title>Genome sequence of the small brown planthopper, Laodelphax striatellus.</title>
        <authorList>
            <person name="Zhu J."/>
            <person name="Jiang F."/>
            <person name="Wang X."/>
            <person name="Yang P."/>
            <person name="Bao Y."/>
            <person name="Zhao W."/>
            <person name="Wang W."/>
            <person name="Lu H."/>
            <person name="Wang Q."/>
            <person name="Cui N."/>
            <person name="Li J."/>
            <person name="Chen X."/>
            <person name="Luo L."/>
            <person name="Yu J."/>
            <person name="Kang L."/>
            <person name="Cui F."/>
        </authorList>
    </citation>
    <scope>NUCLEOTIDE SEQUENCE [LARGE SCALE GENOMIC DNA]</scope>
    <source>
        <strain evidence="8">Lst14</strain>
    </source>
</reference>
<evidence type="ECO:0000313" key="8">
    <source>
        <dbReference type="EMBL" id="RZF33088.1"/>
    </source>
</evidence>
<keyword evidence="9" id="KW-1185">Reference proteome</keyword>
<dbReference type="InterPro" id="IPR013083">
    <property type="entry name" value="Znf_RING/FYVE/PHD"/>
</dbReference>
<dbReference type="STRING" id="195883.A0A482WI11"/>
<dbReference type="SMART" id="SM00249">
    <property type="entry name" value="PHD"/>
    <property type="match status" value="1"/>
</dbReference>
<proteinExistence type="predicted"/>
<evidence type="ECO:0000256" key="6">
    <source>
        <dbReference type="SAM" id="MobiDB-lite"/>
    </source>
</evidence>
<feature type="domain" description="RING-type" evidence="7">
    <location>
        <begin position="310"/>
        <end position="344"/>
    </location>
</feature>
<feature type="compositionally biased region" description="Polar residues" evidence="6">
    <location>
        <begin position="171"/>
        <end position="194"/>
    </location>
</feature>
<sequence length="463" mass="50520">MLNLSKTLQEDIRINQINLKAAIQNHQALVVKLREGNLTDPSDVKLKLAGIQKHILSLGGAQKILVARVKKELAAKSNAWSNHTTDKAERPNAELRVYPSANCIDPARKFNATYQKRAIKEAKTDGGGGDEDVDRKRNQDGSGGGAPPNKRLKTILQSSSRPTSPVLDANNYDQSTLPSSSDDSQESLTIDTSSEPSKVDFLSAVGLVNREQLMLAKSNGSARRRRRHAGHHSQYSSHGHWDLTVELMDAAAEVEEEEEDDGDGEQEPVKREPDSAASCSGGSSPSGAAPTAAPSPPPPAPSLSPDKIVCTVCRKKGILSVCDICGTAFHWFCLDKDNKQCPVCLVSQVSRERGSPVPFHHKEPGGADNKWPPLENARYYKRVSGHDTANHYNERLKVKKSLEARNESLKHELAGLKRKATELSAALVSQTENIKKLTAGEERTNEKVKKILDIINFFKAAPS</sequence>
<dbReference type="GO" id="GO:0008270">
    <property type="term" value="F:zinc ion binding"/>
    <property type="evidence" value="ECO:0007669"/>
    <property type="project" value="UniProtKB-KW"/>
</dbReference>
<feature type="compositionally biased region" description="Basic residues" evidence="6">
    <location>
        <begin position="222"/>
        <end position="231"/>
    </location>
</feature>
<evidence type="ECO:0000256" key="1">
    <source>
        <dbReference type="ARBA" id="ARBA00022723"/>
    </source>
</evidence>
<feature type="region of interest" description="Disordered" evidence="6">
    <location>
        <begin position="217"/>
        <end position="241"/>
    </location>
</feature>
<dbReference type="Proteomes" id="UP000291343">
    <property type="component" value="Unassembled WGS sequence"/>
</dbReference>
<dbReference type="InParanoid" id="A0A482WI11"/>
<evidence type="ECO:0000256" key="2">
    <source>
        <dbReference type="ARBA" id="ARBA00022771"/>
    </source>
</evidence>
<dbReference type="OrthoDB" id="336088at2759"/>
<feature type="compositionally biased region" description="Acidic residues" evidence="6">
    <location>
        <begin position="253"/>
        <end position="266"/>
    </location>
</feature>
<dbReference type="EMBL" id="QKKF02034882">
    <property type="protein sequence ID" value="RZF33088.1"/>
    <property type="molecule type" value="Genomic_DNA"/>
</dbReference>
<evidence type="ECO:0000256" key="3">
    <source>
        <dbReference type="ARBA" id="ARBA00022833"/>
    </source>
</evidence>
<feature type="coiled-coil region" evidence="5">
    <location>
        <begin position="399"/>
        <end position="426"/>
    </location>
</feature>
<dbReference type="SUPFAM" id="SSF57903">
    <property type="entry name" value="FYVE/PHD zinc finger"/>
    <property type="match status" value="1"/>
</dbReference>
<keyword evidence="5" id="KW-0175">Coiled coil</keyword>
<dbReference type="InterPro" id="IPR011011">
    <property type="entry name" value="Znf_FYVE_PHD"/>
</dbReference>
<organism evidence="8 9">
    <name type="scientific">Laodelphax striatellus</name>
    <name type="common">Small brown planthopper</name>
    <name type="synonym">Delphax striatella</name>
    <dbReference type="NCBI Taxonomy" id="195883"/>
    <lineage>
        <taxon>Eukaryota</taxon>
        <taxon>Metazoa</taxon>
        <taxon>Ecdysozoa</taxon>
        <taxon>Arthropoda</taxon>
        <taxon>Hexapoda</taxon>
        <taxon>Insecta</taxon>
        <taxon>Pterygota</taxon>
        <taxon>Neoptera</taxon>
        <taxon>Paraneoptera</taxon>
        <taxon>Hemiptera</taxon>
        <taxon>Auchenorrhyncha</taxon>
        <taxon>Fulgoroidea</taxon>
        <taxon>Delphacidae</taxon>
        <taxon>Criomorphinae</taxon>
        <taxon>Laodelphax</taxon>
    </lineage>
</organism>
<comment type="caution">
    <text evidence="8">The sequence shown here is derived from an EMBL/GenBank/DDBJ whole genome shotgun (WGS) entry which is preliminary data.</text>
</comment>
<protein>
    <recommendedName>
        <fullName evidence="7">RING-type domain-containing protein</fullName>
    </recommendedName>
</protein>
<feature type="compositionally biased region" description="Pro residues" evidence="6">
    <location>
        <begin position="293"/>
        <end position="302"/>
    </location>
</feature>
<gene>
    <name evidence="8" type="ORF">LSTR_LSTR009817</name>
</gene>
<dbReference type="InterPro" id="IPR001841">
    <property type="entry name" value="Znf_RING"/>
</dbReference>
<dbReference type="Gene3D" id="3.30.40.10">
    <property type="entry name" value="Zinc/RING finger domain, C3HC4 (zinc finger)"/>
    <property type="match status" value="1"/>
</dbReference>
<feature type="region of interest" description="Disordered" evidence="6">
    <location>
        <begin position="253"/>
        <end position="305"/>
    </location>
</feature>
<dbReference type="AlphaFoldDB" id="A0A482WI11"/>
<dbReference type="CDD" id="cd15489">
    <property type="entry name" value="PHD_SF"/>
    <property type="match status" value="1"/>
</dbReference>
<evidence type="ECO:0000313" key="9">
    <source>
        <dbReference type="Proteomes" id="UP000291343"/>
    </source>
</evidence>
<accession>A0A482WI11</accession>
<evidence type="ECO:0000259" key="7">
    <source>
        <dbReference type="PROSITE" id="PS50089"/>
    </source>
</evidence>
<keyword evidence="2 4" id="KW-0863">Zinc-finger</keyword>
<dbReference type="SMR" id="A0A482WI11"/>
<dbReference type="InterPro" id="IPR001965">
    <property type="entry name" value="Znf_PHD"/>
</dbReference>
<feature type="region of interest" description="Disordered" evidence="6">
    <location>
        <begin position="120"/>
        <end position="194"/>
    </location>
</feature>
<evidence type="ECO:0000256" key="4">
    <source>
        <dbReference type="PROSITE-ProRule" id="PRU00175"/>
    </source>
</evidence>
<feature type="compositionally biased region" description="Low complexity" evidence="6">
    <location>
        <begin position="275"/>
        <end position="292"/>
    </location>
</feature>
<dbReference type="PROSITE" id="PS50089">
    <property type="entry name" value="ZF_RING_2"/>
    <property type="match status" value="1"/>
</dbReference>
<keyword evidence="1" id="KW-0479">Metal-binding</keyword>
<name>A0A482WI11_LAOST</name>
<evidence type="ECO:0000256" key="5">
    <source>
        <dbReference type="SAM" id="Coils"/>
    </source>
</evidence>
<keyword evidence="3" id="KW-0862">Zinc</keyword>